<accession>A0A4Q0Q515</accession>
<proteinExistence type="predicted"/>
<sequence length="268" mass="29596">MMVRRIDCCSGEQNIPCSDDAIPKGSISLRDAYWRLVATLMDGDRLEQSLDAGGADRKALVERRRPAGDARTDWELLSETRGRTSNVTLRWALEIGELVACVRDPETGDVLQLASEGWVDWDDDVPAQVTSNFIIPGEYDSIGPNGTLIRGALRPVFLIREEFESWLSSKFGDCSSTTVDFSSQREQRTSIMVGTGPAMPPTNKKGRRKPTAVHAAQEARAAIWEGKIPPGIPATKRDDLINDWLEKNGRAKVSAATIRRAMVPDQDD</sequence>
<evidence type="ECO:0000313" key="2">
    <source>
        <dbReference type="Proteomes" id="UP000290174"/>
    </source>
</evidence>
<reference evidence="1 2" key="1">
    <citation type="submission" date="2018-11" db="EMBL/GenBank/DDBJ databases">
        <title>Bradyrhizobium sp. nov., isolated from effective nodules of peanut in China.</title>
        <authorList>
            <person name="Li Y."/>
        </authorList>
    </citation>
    <scope>NUCLEOTIDE SEQUENCE [LARGE SCALE GENOMIC DNA]</scope>
    <source>
        <strain evidence="1 2">CCBAU 51770</strain>
    </source>
</reference>
<dbReference type="AlphaFoldDB" id="A0A4Q0Q515"/>
<evidence type="ECO:0000313" key="1">
    <source>
        <dbReference type="EMBL" id="RXG83814.1"/>
    </source>
</evidence>
<organism evidence="1 2">
    <name type="scientific">Bradyrhizobium zhanjiangense</name>
    <dbReference type="NCBI Taxonomy" id="1325107"/>
    <lineage>
        <taxon>Bacteria</taxon>
        <taxon>Pseudomonadati</taxon>
        <taxon>Pseudomonadota</taxon>
        <taxon>Alphaproteobacteria</taxon>
        <taxon>Hyphomicrobiales</taxon>
        <taxon>Nitrobacteraceae</taxon>
        <taxon>Bradyrhizobium</taxon>
    </lineage>
</organism>
<protein>
    <submittedName>
        <fullName evidence="1">Uncharacterized protein</fullName>
    </submittedName>
</protein>
<gene>
    <name evidence="1" type="ORF">EAS61_40875</name>
</gene>
<dbReference type="RefSeq" id="WP_128957345.1">
    <property type="nucleotide sequence ID" value="NZ_RKMK01000093.1"/>
</dbReference>
<name>A0A4Q0Q515_9BRAD</name>
<dbReference type="EMBL" id="RKMK01000093">
    <property type="protein sequence ID" value="RXG83814.1"/>
    <property type="molecule type" value="Genomic_DNA"/>
</dbReference>
<comment type="caution">
    <text evidence="1">The sequence shown here is derived from an EMBL/GenBank/DDBJ whole genome shotgun (WGS) entry which is preliminary data.</text>
</comment>
<dbReference type="Proteomes" id="UP000290174">
    <property type="component" value="Unassembled WGS sequence"/>
</dbReference>